<sequence length="446" mass="48196">MITPDVLIIGAGPAGLTAAAELASRHGGRILAVDREPAAGGIPRHSDHTGYGLRDLHRVMSGPGYARHLVRQATAAGAEIRTHTMVTGWSDDHTVDVTGPEGRYRIRPQAIVLATGARERPRTARRVPGDRPHGVYTTGQLQNLVHLHHRPVGKRAVIVGGELVSWSAAVTLREAGCTPALMISRYPKAESYGVFNVAGRSVLRVPVATRSRITRIIGKGRCQAVEIEHLDTGRRRTVPCDTVVFTGDWIPDHELARTAGIALDPGTLGPLTDTALRTSRPGVYAAGNMLHPVDTADVAALDGRHVAHQVVTYLQGMREHAEGVRLLADAPFRWVAPQILRPQDPAPPRGRLLLWSDQFVRFPKVAVRQDGRIIARRSLPWPAAPGRVFRVPSSVLEGVSPSGGPVHIGLERAAEWRLGTGRATRAVPFRQSRSSTASPDTSGRDF</sequence>
<dbReference type="PANTHER" id="PTHR42949:SF3">
    <property type="entry name" value="ANAEROBIC GLYCEROL-3-PHOSPHATE DEHYDROGENASE SUBUNIT B"/>
    <property type="match status" value="1"/>
</dbReference>
<dbReference type="GO" id="GO:0016491">
    <property type="term" value="F:oxidoreductase activity"/>
    <property type="evidence" value="ECO:0007669"/>
    <property type="project" value="UniProtKB-KW"/>
</dbReference>
<dbReference type="PRINTS" id="PR00469">
    <property type="entry name" value="PNDRDTASEII"/>
</dbReference>
<dbReference type="EMBL" id="JAAIKT010000009">
    <property type="protein sequence ID" value="NEW70782.1"/>
    <property type="molecule type" value="Genomic_DNA"/>
</dbReference>
<feature type="compositionally biased region" description="Polar residues" evidence="2">
    <location>
        <begin position="431"/>
        <end position="446"/>
    </location>
</feature>
<evidence type="ECO:0000259" key="3">
    <source>
        <dbReference type="Pfam" id="PF07992"/>
    </source>
</evidence>
<keyword evidence="1" id="KW-0560">Oxidoreductase</keyword>
<dbReference type="Gene3D" id="3.50.50.60">
    <property type="entry name" value="FAD/NAD(P)-binding domain"/>
    <property type="match status" value="2"/>
</dbReference>
<comment type="caution">
    <text evidence="4">The sequence shown here is derived from an EMBL/GenBank/DDBJ whole genome shotgun (WGS) entry which is preliminary data.</text>
</comment>
<accession>A0A6G4ABZ3</accession>
<evidence type="ECO:0000313" key="5">
    <source>
        <dbReference type="Proteomes" id="UP000476310"/>
    </source>
</evidence>
<evidence type="ECO:0000256" key="1">
    <source>
        <dbReference type="ARBA" id="ARBA00023002"/>
    </source>
</evidence>
<dbReference type="InterPro" id="IPR023753">
    <property type="entry name" value="FAD/NAD-binding_dom"/>
</dbReference>
<dbReference type="SUPFAM" id="SSF51905">
    <property type="entry name" value="FAD/NAD(P)-binding domain"/>
    <property type="match status" value="1"/>
</dbReference>
<organism evidence="4 5">
    <name type="scientific">Streptomyces rhizosphaericus</name>
    <dbReference type="NCBI Taxonomy" id="114699"/>
    <lineage>
        <taxon>Bacteria</taxon>
        <taxon>Bacillati</taxon>
        <taxon>Actinomycetota</taxon>
        <taxon>Actinomycetes</taxon>
        <taxon>Kitasatosporales</taxon>
        <taxon>Streptomycetaceae</taxon>
        <taxon>Streptomyces</taxon>
        <taxon>Streptomyces violaceusniger group</taxon>
    </lineage>
</organism>
<feature type="region of interest" description="Disordered" evidence="2">
    <location>
        <begin position="425"/>
        <end position="446"/>
    </location>
</feature>
<protein>
    <submittedName>
        <fullName evidence="4">FAD-dependent oxidoreductase</fullName>
    </submittedName>
</protein>
<gene>
    <name evidence="4" type="ORF">G4H13_10265</name>
</gene>
<feature type="domain" description="FAD/NAD(P)-binding" evidence="3">
    <location>
        <begin position="5"/>
        <end position="300"/>
    </location>
</feature>
<dbReference type="InterPro" id="IPR051691">
    <property type="entry name" value="Metab_Enz_Cyan_OpOx_G3PDH"/>
</dbReference>
<name>A0A6G4ABZ3_9ACTN</name>
<dbReference type="PANTHER" id="PTHR42949">
    <property type="entry name" value="ANAEROBIC GLYCEROL-3-PHOSPHATE DEHYDROGENASE SUBUNIT B"/>
    <property type="match status" value="1"/>
</dbReference>
<evidence type="ECO:0000256" key="2">
    <source>
        <dbReference type="SAM" id="MobiDB-lite"/>
    </source>
</evidence>
<proteinExistence type="predicted"/>
<dbReference type="Proteomes" id="UP000476310">
    <property type="component" value="Unassembled WGS sequence"/>
</dbReference>
<dbReference type="PRINTS" id="PR00368">
    <property type="entry name" value="FADPNR"/>
</dbReference>
<dbReference type="Pfam" id="PF07992">
    <property type="entry name" value="Pyr_redox_2"/>
    <property type="match status" value="1"/>
</dbReference>
<keyword evidence="5" id="KW-1185">Reference proteome</keyword>
<reference evidence="4" key="1">
    <citation type="submission" date="2020-02" db="EMBL/GenBank/DDBJ databases">
        <title>A new Streptomyces sp. for controlling soil-borne diseases.</title>
        <authorList>
            <person name="Li X."/>
            <person name="Tian Y."/>
            <person name="Gao K."/>
        </authorList>
    </citation>
    <scope>NUCLEOTIDE SEQUENCE [LARGE SCALE GENOMIC DNA]</scope>
    <source>
        <strain evidence="4">0250</strain>
    </source>
</reference>
<dbReference type="AlphaFoldDB" id="A0A6G4ABZ3"/>
<evidence type="ECO:0000313" key="4">
    <source>
        <dbReference type="EMBL" id="NEW70782.1"/>
    </source>
</evidence>
<dbReference type="InterPro" id="IPR036188">
    <property type="entry name" value="FAD/NAD-bd_sf"/>
</dbReference>